<organism evidence="1">
    <name type="scientific">marine sediment metagenome</name>
    <dbReference type="NCBI Taxonomy" id="412755"/>
    <lineage>
        <taxon>unclassified sequences</taxon>
        <taxon>metagenomes</taxon>
        <taxon>ecological metagenomes</taxon>
    </lineage>
</organism>
<name>X1E5P4_9ZZZZ</name>
<comment type="caution">
    <text evidence="1">The sequence shown here is derived from an EMBL/GenBank/DDBJ whole genome shotgun (WGS) entry which is preliminary data.</text>
</comment>
<dbReference type="AlphaFoldDB" id="X1E5P4"/>
<proteinExistence type="predicted"/>
<evidence type="ECO:0000313" key="1">
    <source>
        <dbReference type="EMBL" id="GAH12494.1"/>
    </source>
</evidence>
<sequence length="62" mass="6921">MKSLHVIYCIVIFLLLGYIGTKQTSFEVSLTDQADLIDSLSVELDNLKIIHEGVCEVIDNLP</sequence>
<dbReference type="EMBL" id="BART01035246">
    <property type="protein sequence ID" value="GAH12494.1"/>
    <property type="molecule type" value="Genomic_DNA"/>
</dbReference>
<reference evidence="1" key="1">
    <citation type="journal article" date="2014" name="Front. Microbiol.">
        <title>High frequency of phylogenetically diverse reductive dehalogenase-homologous genes in deep subseafloor sedimentary metagenomes.</title>
        <authorList>
            <person name="Kawai M."/>
            <person name="Futagami T."/>
            <person name="Toyoda A."/>
            <person name="Takaki Y."/>
            <person name="Nishi S."/>
            <person name="Hori S."/>
            <person name="Arai W."/>
            <person name="Tsubouchi T."/>
            <person name="Morono Y."/>
            <person name="Uchiyama I."/>
            <person name="Ito T."/>
            <person name="Fujiyama A."/>
            <person name="Inagaki F."/>
            <person name="Takami H."/>
        </authorList>
    </citation>
    <scope>NUCLEOTIDE SEQUENCE</scope>
    <source>
        <strain evidence="1">Expedition CK06-06</strain>
    </source>
</reference>
<accession>X1E5P4</accession>
<feature type="non-terminal residue" evidence="1">
    <location>
        <position position="62"/>
    </location>
</feature>
<protein>
    <submittedName>
        <fullName evidence="1">Uncharacterized protein</fullName>
    </submittedName>
</protein>
<gene>
    <name evidence="1" type="ORF">S01H4_59946</name>
</gene>